<dbReference type="AlphaFoldDB" id="A0A0E9VU46"/>
<dbReference type="EMBL" id="GBXM01027021">
    <property type="protein sequence ID" value="JAH81556.1"/>
    <property type="molecule type" value="Transcribed_RNA"/>
</dbReference>
<organism evidence="2">
    <name type="scientific">Anguilla anguilla</name>
    <name type="common">European freshwater eel</name>
    <name type="synonym">Muraena anguilla</name>
    <dbReference type="NCBI Taxonomy" id="7936"/>
    <lineage>
        <taxon>Eukaryota</taxon>
        <taxon>Metazoa</taxon>
        <taxon>Chordata</taxon>
        <taxon>Craniata</taxon>
        <taxon>Vertebrata</taxon>
        <taxon>Euteleostomi</taxon>
        <taxon>Actinopterygii</taxon>
        <taxon>Neopterygii</taxon>
        <taxon>Teleostei</taxon>
        <taxon>Anguilliformes</taxon>
        <taxon>Anguillidae</taxon>
        <taxon>Anguilla</taxon>
    </lineage>
</organism>
<reference evidence="2" key="2">
    <citation type="journal article" date="2015" name="Fish Shellfish Immunol.">
        <title>Early steps in the European eel (Anguilla anguilla)-Vibrio vulnificus interaction in the gills: Role of the RtxA13 toxin.</title>
        <authorList>
            <person name="Callol A."/>
            <person name="Pajuelo D."/>
            <person name="Ebbesson L."/>
            <person name="Teles M."/>
            <person name="MacKenzie S."/>
            <person name="Amaro C."/>
        </authorList>
    </citation>
    <scope>NUCLEOTIDE SEQUENCE</scope>
</reference>
<sequence length="23" mass="2703">MRISSKKRRCSGTKEYESQLAPF</sequence>
<feature type="region of interest" description="Disordered" evidence="1">
    <location>
        <begin position="1"/>
        <end position="23"/>
    </location>
</feature>
<evidence type="ECO:0000256" key="1">
    <source>
        <dbReference type="SAM" id="MobiDB-lite"/>
    </source>
</evidence>
<evidence type="ECO:0000313" key="2">
    <source>
        <dbReference type="EMBL" id="JAH81556.1"/>
    </source>
</evidence>
<proteinExistence type="predicted"/>
<protein>
    <submittedName>
        <fullName evidence="2">Uncharacterized protein</fullName>
    </submittedName>
</protein>
<reference evidence="2" key="1">
    <citation type="submission" date="2014-11" db="EMBL/GenBank/DDBJ databases">
        <authorList>
            <person name="Amaro Gonzalez C."/>
        </authorList>
    </citation>
    <scope>NUCLEOTIDE SEQUENCE</scope>
</reference>
<name>A0A0E9VU46_ANGAN</name>
<accession>A0A0E9VU46</accession>
<feature type="compositionally biased region" description="Basic residues" evidence="1">
    <location>
        <begin position="1"/>
        <end position="11"/>
    </location>
</feature>